<evidence type="ECO:0000313" key="2">
    <source>
        <dbReference type="EMBL" id="KAG2298919.1"/>
    </source>
</evidence>
<feature type="compositionally biased region" description="Basic and acidic residues" evidence="1">
    <location>
        <begin position="1"/>
        <end position="12"/>
    </location>
</feature>
<protein>
    <submittedName>
        <fullName evidence="2">Uncharacterized protein</fullName>
    </submittedName>
</protein>
<sequence length="176" mass="19612">MKQKSDFVRETGFRPSVAAARNSQRPGNHTTKLLGVQEKKHHFSACSLGIVQRGKSLEPESSVQQSQPETGRTSRQKALAAKKSKAQEKREGKSVASSRQNESDDGSEERPAPPKKAKVSKGKEIAVERDRSKKPTVSELLDHLKNGVSWIPRRFADTNMMVALGIDRDIQKCWHI</sequence>
<evidence type="ECO:0000256" key="1">
    <source>
        <dbReference type="SAM" id="MobiDB-lite"/>
    </source>
</evidence>
<accession>A0A8X7V1N4</accession>
<feature type="region of interest" description="Disordered" evidence="1">
    <location>
        <begin position="53"/>
        <end position="136"/>
    </location>
</feature>
<feature type="compositionally biased region" description="Polar residues" evidence="1">
    <location>
        <begin position="59"/>
        <end position="73"/>
    </location>
</feature>
<gene>
    <name evidence="2" type="ORF">Bca52824_035391</name>
</gene>
<evidence type="ECO:0000313" key="3">
    <source>
        <dbReference type="Proteomes" id="UP000886595"/>
    </source>
</evidence>
<keyword evidence="3" id="KW-1185">Reference proteome</keyword>
<reference evidence="2 3" key="1">
    <citation type="submission" date="2020-02" db="EMBL/GenBank/DDBJ databases">
        <authorList>
            <person name="Ma Q."/>
            <person name="Huang Y."/>
            <person name="Song X."/>
            <person name="Pei D."/>
        </authorList>
    </citation>
    <scope>NUCLEOTIDE SEQUENCE [LARGE SCALE GENOMIC DNA]</scope>
    <source>
        <strain evidence="2">Sxm20200214</strain>
        <tissue evidence="2">Leaf</tissue>
    </source>
</reference>
<comment type="caution">
    <text evidence="2">The sequence shown here is derived from an EMBL/GenBank/DDBJ whole genome shotgun (WGS) entry which is preliminary data.</text>
</comment>
<feature type="compositionally biased region" description="Basic and acidic residues" evidence="1">
    <location>
        <begin position="121"/>
        <end position="133"/>
    </location>
</feature>
<dbReference type="EMBL" id="JAAMPC010000008">
    <property type="protein sequence ID" value="KAG2298919.1"/>
    <property type="molecule type" value="Genomic_DNA"/>
</dbReference>
<dbReference type="AlphaFoldDB" id="A0A8X7V1N4"/>
<dbReference type="Proteomes" id="UP000886595">
    <property type="component" value="Unassembled WGS sequence"/>
</dbReference>
<name>A0A8X7V1N4_BRACI</name>
<feature type="compositionally biased region" description="Polar residues" evidence="1">
    <location>
        <begin position="21"/>
        <end position="31"/>
    </location>
</feature>
<feature type="region of interest" description="Disordered" evidence="1">
    <location>
        <begin position="1"/>
        <end position="40"/>
    </location>
</feature>
<organism evidence="2 3">
    <name type="scientific">Brassica carinata</name>
    <name type="common">Ethiopian mustard</name>
    <name type="synonym">Abyssinian cabbage</name>
    <dbReference type="NCBI Taxonomy" id="52824"/>
    <lineage>
        <taxon>Eukaryota</taxon>
        <taxon>Viridiplantae</taxon>
        <taxon>Streptophyta</taxon>
        <taxon>Embryophyta</taxon>
        <taxon>Tracheophyta</taxon>
        <taxon>Spermatophyta</taxon>
        <taxon>Magnoliopsida</taxon>
        <taxon>eudicotyledons</taxon>
        <taxon>Gunneridae</taxon>
        <taxon>Pentapetalae</taxon>
        <taxon>rosids</taxon>
        <taxon>malvids</taxon>
        <taxon>Brassicales</taxon>
        <taxon>Brassicaceae</taxon>
        <taxon>Brassiceae</taxon>
        <taxon>Brassica</taxon>
    </lineage>
</organism>
<proteinExistence type="predicted"/>